<comment type="caution">
    <text evidence="6">The sequence shown here is derived from an EMBL/GenBank/DDBJ whole genome shotgun (WGS) entry which is preliminary data.</text>
</comment>
<reference evidence="7" key="1">
    <citation type="submission" date="2018-08" db="EMBL/GenBank/DDBJ databases">
        <title>Thalassotalea euphylliae genome.</title>
        <authorList>
            <person name="Summers S."/>
            <person name="Rice S.A."/>
            <person name="Freckelton M.L."/>
            <person name="Nedved B.T."/>
            <person name="Hadfield M.G."/>
        </authorList>
    </citation>
    <scope>NUCLEOTIDE SEQUENCE [LARGE SCALE GENOMIC DNA]</scope>
    <source>
        <strain evidence="7">H3</strain>
    </source>
</reference>
<keyword evidence="7" id="KW-1185">Reference proteome</keyword>
<dbReference type="EMBL" id="QUOT01000001">
    <property type="protein sequence ID" value="REL30511.1"/>
    <property type="molecule type" value="Genomic_DNA"/>
</dbReference>
<keyword evidence="3" id="KW-0501">Molybdenum cofactor biosynthesis</keyword>
<evidence type="ECO:0000313" key="7">
    <source>
        <dbReference type="Proteomes" id="UP000256899"/>
    </source>
</evidence>
<evidence type="ECO:0000256" key="4">
    <source>
        <dbReference type="ARBA" id="ARBA00024200"/>
    </source>
</evidence>
<keyword evidence="2" id="KW-0547">Nucleotide-binding</keyword>
<dbReference type="InterPro" id="IPR012675">
    <property type="entry name" value="Beta-grasp_dom_sf"/>
</dbReference>
<dbReference type="InterPro" id="IPR003749">
    <property type="entry name" value="ThiS/MoaD-like"/>
</dbReference>
<dbReference type="GO" id="GO:0006777">
    <property type="term" value="P:Mo-molybdopterin cofactor biosynthetic process"/>
    <property type="evidence" value="ECO:0007669"/>
    <property type="project" value="UniProtKB-KW"/>
</dbReference>
<dbReference type="Proteomes" id="UP000256899">
    <property type="component" value="Unassembled WGS sequence"/>
</dbReference>
<evidence type="ECO:0000313" key="6">
    <source>
        <dbReference type="EMBL" id="REL30511.1"/>
    </source>
</evidence>
<name>A0A3E0U0K9_9GAMM</name>
<comment type="similarity">
    <text evidence="4">Belongs to the MoaD family.</text>
</comment>
<evidence type="ECO:0000256" key="1">
    <source>
        <dbReference type="ARBA" id="ARBA00005046"/>
    </source>
</evidence>
<accession>A0A3E0U0K9</accession>
<dbReference type="Pfam" id="PF02597">
    <property type="entry name" value="ThiS"/>
    <property type="match status" value="1"/>
</dbReference>
<comment type="pathway">
    <text evidence="1">Cofactor biosynthesis; molybdopterin biosynthesis.</text>
</comment>
<dbReference type="FunFam" id="3.10.20.30:FF:000010">
    <property type="entry name" value="Molybdopterin synthase sulfur carrier subunit"/>
    <property type="match status" value="1"/>
</dbReference>
<proteinExistence type="inferred from homology"/>
<sequence length="82" mass="9002">MLTILFFARLREQLGQTSVQLTITENTTVEQVLTQLIEEHPSWQSPLSSNNILAALNQQMVSKDTVVSAGDELAFFPPVTGG</sequence>
<dbReference type="GO" id="GO:1990133">
    <property type="term" value="C:molybdopterin adenylyltransferase complex"/>
    <property type="evidence" value="ECO:0007669"/>
    <property type="project" value="TreeGrafter"/>
</dbReference>
<dbReference type="PANTHER" id="PTHR33359">
    <property type="entry name" value="MOLYBDOPTERIN SYNTHASE SULFUR CARRIER SUBUNIT"/>
    <property type="match status" value="1"/>
</dbReference>
<evidence type="ECO:0000256" key="3">
    <source>
        <dbReference type="ARBA" id="ARBA00023150"/>
    </source>
</evidence>
<dbReference type="InterPro" id="IPR016155">
    <property type="entry name" value="Mopterin_synth/thiamin_S_b"/>
</dbReference>
<dbReference type="AlphaFoldDB" id="A0A3E0U0K9"/>
<dbReference type="RefSeq" id="WP_116014830.1">
    <property type="nucleotide sequence ID" value="NZ_QUOT01000001.1"/>
</dbReference>
<dbReference type="UniPathway" id="UPA00344"/>
<protein>
    <recommendedName>
        <fullName evidence="5">Molybdopterin synthase sulfur carrier subunit</fullName>
    </recommendedName>
</protein>
<evidence type="ECO:0000256" key="2">
    <source>
        <dbReference type="ARBA" id="ARBA00022741"/>
    </source>
</evidence>
<gene>
    <name evidence="6" type="primary">moaD</name>
    <name evidence="6" type="ORF">DXX94_07205</name>
</gene>
<dbReference type="PANTHER" id="PTHR33359:SF1">
    <property type="entry name" value="MOLYBDOPTERIN SYNTHASE SULFUR CARRIER SUBUNIT"/>
    <property type="match status" value="1"/>
</dbReference>
<evidence type="ECO:0000256" key="5">
    <source>
        <dbReference type="ARBA" id="ARBA00024247"/>
    </source>
</evidence>
<dbReference type="Gene3D" id="3.10.20.30">
    <property type="match status" value="1"/>
</dbReference>
<dbReference type="GO" id="GO:0000166">
    <property type="term" value="F:nucleotide binding"/>
    <property type="evidence" value="ECO:0007669"/>
    <property type="project" value="UniProtKB-KW"/>
</dbReference>
<dbReference type="CDD" id="cd00754">
    <property type="entry name" value="Ubl_MoaD"/>
    <property type="match status" value="1"/>
</dbReference>
<dbReference type="SUPFAM" id="SSF54285">
    <property type="entry name" value="MoaD/ThiS"/>
    <property type="match status" value="1"/>
</dbReference>
<organism evidence="6 7">
    <name type="scientific">Thalassotalea euphylliae</name>
    <dbReference type="NCBI Taxonomy" id="1655234"/>
    <lineage>
        <taxon>Bacteria</taxon>
        <taxon>Pseudomonadati</taxon>
        <taxon>Pseudomonadota</taxon>
        <taxon>Gammaproteobacteria</taxon>
        <taxon>Alteromonadales</taxon>
        <taxon>Colwelliaceae</taxon>
        <taxon>Thalassotalea</taxon>
    </lineage>
</organism>
<dbReference type="InterPro" id="IPR044672">
    <property type="entry name" value="MOCS2A"/>
</dbReference>
<dbReference type="NCBIfam" id="TIGR01682">
    <property type="entry name" value="moaD"/>
    <property type="match status" value="1"/>
</dbReference>